<keyword evidence="2" id="KW-1185">Reference proteome</keyword>
<evidence type="ECO:0000313" key="2">
    <source>
        <dbReference type="Proteomes" id="UP000593567"/>
    </source>
</evidence>
<dbReference type="Proteomes" id="UP000593567">
    <property type="component" value="Unassembled WGS sequence"/>
</dbReference>
<organism evidence="1 2">
    <name type="scientific">Bugula neritina</name>
    <name type="common">Brown bryozoan</name>
    <name type="synonym">Sertularia neritina</name>
    <dbReference type="NCBI Taxonomy" id="10212"/>
    <lineage>
        <taxon>Eukaryota</taxon>
        <taxon>Metazoa</taxon>
        <taxon>Spiralia</taxon>
        <taxon>Lophotrochozoa</taxon>
        <taxon>Bryozoa</taxon>
        <taxon>Gymnolaemata</taxon>
        <taxon>Cheilostomatida</taxon>
        <taxon>Flustrina</taxon>
        <taxon>Buguloidea</taxon>
        <taxon>Bugulidae</taxon>
        <taxon>Bugula</taxon>
    </lineage>
</organism>
<sequence>MKQHTHSVHVNMLLATVTKNACKFIGSTRVQEGILVGSCDGLYTLFLLLVSNNLIDCRLWLIPCKYCLVY</sequence>
<evidence type="ECO:0000313" key="1">
    <source>
        <dbReference type="EMBL" id="KAF6040694.1"/>
    </source>
</evidence>
<protein>
    <submittedName>
        <fullName evidence="1">Uncharacterized protein</fullName>
    </submittedName>
</protein>
<comment type="caution">
    <text evidence="1">The sequence shown here is derived from an EMBL/GenBank/DDBJ whole genome shotgun (WGS) entry which is preliminary data.</text>
</comment>
<dbReference type="EMBL" id="VXIV02000114">
    <property type="protein sequence ID" value="KAF6040694.1"/>
    <property type="molecule type" value="Genomic_DNA"/>
</dbReference>
<proteinExistence type="predicted"/>
<dbReference type="AlphaFoldDB" id="A0A7J7KR89"/>
<name>A0A7J7KR89_BUGNE</name>
<accession>A0A7J7KR89</accession>
<gene>
    <name evidence="1" type="ORF">EB796_001000</name>
</gene>
<reference evidence="1" key="1">
    <citation type="submission" date="2020-06" db="EMBL/GenBank/DDBJ databases">
        <title>Draft genome of Bugula neritina, a colonial animal packing powerful symbionts and potential medicines.</title>
        <authorList>
            <person name="Rayko M."/>
        </authorList>
    </citation>
    <scope>NUCLEOTIDE SEQUENCE [LARGE SCALE GENOMIC DNA]</scope>
    <source>
        <strain evidence="1">Kwan_BN1</strain>
    </source>
</reference>